<feature type="transmembrane region" description="Helical" evidence="6">
    <location>
        <begin position="95"/>
        <end position="117"/>
    </location>
</feature>
<keyword evidence="5 6" id="KW-0472">Membrane</keyword>
<evidence type="ECO:0000256" key="2">
    <source>
        <dbReference type="ARBA" id="ARBA00011036"/>
    </source>
</evidence>
<gene>
    <name evidence="8" type="primary">RHCG</name>
    <name evidence="8" type="ORF">AWC38_SpisGene12970</name>
</gene>
<dbReference type="InterPro" id="IPR029020">
    <property type="entry name" value="Ammonium/urea_transptr"/>
</dbReference>
<feature type="transmembrane region" description="Helical" evidence="6">
    <location>
        <begin position="187"/>
        <end position="205"/>
    </location>
</feature>
<dbReference type="Proteomes" id="UP000225706">
    <property type="component" value="Unassembled WGS sequence"/>
</dbReference>
<evidence type="ECO:0000256" key="1">
    <source>
        <dbReference type="ARBA" id="ARBA00004141"/>
    </source>
</evidence>
<evidence type="ECO:0000259" key="7">
    <source>
        <dbReference type="Pfam" id="PF00909"/>
    </source>
</evidence>
<keyword evidence="9" id="KW-1185">Reference proteome</keyword>
<evidence type="ECO:0000256" key="4">
    <source>
        <dbReference type="ARBA" id="ARBA00022989"/>
    </source>
</evidence>
<dbReference type="SUPFAM" id="SSF111352">
    <property type="entry name" value="Ammonium transporter"/>
    <property type="match status" value="1"/>
</dbReference>
<evidence type="ECO:0000313" key="9">
    <source>
        <dbReference type="Proteomes" id="UP000225706"/>
    </source>
</evidence>
<dbReference type="PRINTS" id="PR00342">
    <property type="entry name" value="RHESUSRHD"/>
</dbReference>
<feature type="transmembrane region" description="Helical" evidence="6">
    <location>
        <begin position="129"/>
        <end position="148"/>
    </location>
</feature>
<accession>A0A2B4S1S2</accession>
<dbReference type="EMBL" id="LSMT01000237">
    <property type="protein sequence ID" value="PFX22508.1"/>
    <property type="molecule type" value="Genomic_DNA"/>
</dbReference>
<feature type="transmembrane region" description="Helical" evidence="6">
    <location>
        <begin position="225"/>
        <end position="244"/>
    </location>
</feature>
<feature type="transmembrane region" description="Helical" evidence="6">
    <location>
        <begin position="312"/>
        <end position="337"/>
    </location>
</feature>
<proteinExistence type="inferred from homology"/>
<feature type="domain" description="Ammonium transporter AmtB-like" evidence="7">
    <location>
        <begin position="55"/>
        <end position="444"/>
    </location>
</feature>
<keyword evidence="3 6" id="KW-0812">Transmembrane</keyword>
<dbReference type="InterPro" id="IPR024041">
    <property type="entry name" value="NH4_transpt_AmtB-like_dom"/>
</dbReference>
<comment type="caution">
    <text evidence="8">The sequence shown here is derived from an EMBL/GenBank/DDBJ whole genome shotgun (WGS) entry which is preliminary data.</text>
</comment>
<dbReference type="GO" id="GO:0005886">
    <property type="term" value="C:plasma membrane"/>
    <property type="evidence" value="ECO:0007669"/>
    <property type="project" value="InterPro"/>
</dbReference>
<dbReference type="Gene3D" id="1.10.3430.10">
    <property type="entry name" value="Ammonium transporter AmtB like domains"/>
    <property type="match status" value="1"/>
</dbReference>
<dbReference type="InterPro" id="IPR002229">
    <property type="entry name" value="RhesusRHD"/>
</dbReference>
<feature type="transmembrane region" description="Helical" evidence="6">
    <location>
        <begin position="349"/>
        <end position="370"/>
    </location>
</feature>
<dbReference type="PANTHER" id="PTHR11730:SF60">
    <property type="entry name" value="RH50, ISOFORM D"/>
    <property type="match status" value="1"/>
</dbReference>
<dbReference type="STRING" id="50429.A0A2B4S1S2"/>
<dbReference type="Pfam" id="PF00909">
    <property type="entry name" value="Ammonium_transp"/>
    <property type="match status" value="1"/>
</dbReference>
<evidence type="ECO:0000313" key="8">
    <source>
        <dbReference type="EMBL" id="PFX22508.1"/>
    </source>
</evidence>
<reference evidence="9" key="1">
    <citation type="journal article" date="2017" name="bioRxiv">
        <title>Comparative analysis of the genomes of Stylophora pistillata and Acropora digitifera provides evidence for extensive differences between species of corals.</title>
        <authorList>
            <person name="Voolstra C.R."/>
            <person name="Li Y."/>
            <person name="Liew Y.J."/>
            <person name="Baumgarten S."/>
            <person name="Zoccola D."/>
            <person name="Flot J.-F."/>
            <person name="Tambutte S."/>
            <person name="Allemand D."/>
            <person name="Aranda M."/>
        </authorList>
    </citation>
    <scope>NUCLEOTIDE SEQUENCE [LARGE SCALE GENOMIC DNA]</scope>
</reference>
<keyword evidence="4 6" id="KW-1133">Transmembrane helix</keyword>
<feature type="transmembrane region" description="Helical" evidence="6">
    <location>
        <begin position="256"/>
        <end position="276"/>
    </location>
</feature>
<organism evidence="8 9">
    <name type="scientific">Stylophora pistillata</name>
    <name type="common">Smooth cauliflower coral</name>
    <dbReference type="NCBI Taxonomy" id="50429"/>
    <lineage>
        <taxon>Eukaryota</taxon>
        <taxon>Metazoa</taxon>
        <taxon>Cnidaria</taxon>
        <taxon>Anthozoa</taxon>
        <taxon>Hexacorallia</taxon>
        <taxon>Scleractinia</taxon>
        <taxon>Astrocoeniina</taxon>
        <taxon>Pocilloporidae</taxon>
        <taxon>Stylophora</taxon>
    </lineage>
</organism>
<feature type="transmembrane region" description="Helical" evidence="6">
    <location>
        <begin position="154"/>
        <end position="175"/>
    </location>
</feature>
<dbReference type="GO" id="GO:0008519">
    <property type="term" value="F:ammonium channel activity"/>
    <property type="evidence" value="ECO:0007669"/>
    <property type="project" value="InterPro"/>
</dbReference>
<comment type="subcellular location">
    <subcellularLocation>
        <location evidence="1">Membrane</location>
        <topology evidence="1">Multi-pass membrane protein</topology>
    </subcellularLocation>
</comment>
<evidence type="ECO:0000256" key="6">
    <source>
        <dbReference type="SAM" id="Phobius"/>
    </source>
</evidence>
<dbReference type="PANTHER" id="PTHR11730">
    <property type="entry name" value="AMMONIUM TRANSPORTER"/>
    <property type="match status" value="1"/>
</dbReference>
<feature type="transmembrane region" description="Helical" evidence="6">
    <location>
        <begin position="422"/>
        <end position="443"/>
    </location>
</feature>
<name>A0A2B4S1S2_STYPI</name>
<feature type="transmembrane region" description="Helical" evidence="6">
    <location>
        <begin position="64"/>
        <end position="83"/>
    </location>
</feature>
<evidence type="ECO:0000256" key="3">
    <source>
        <dbReference type="ARBA" id="ARBA00022692"/>
    </source>
</evidence>
<dbReference type="OrthoDB" id="534912at2759"/>
<dbReference type="GO" id="GO:0097272">
    <property type="term" value="P:ammonium homeostasis"/>
    <property type="evidence" value="ECO:0007669"/>
    <property type="project" value="TreeGrafter"/>
</dbReference>
<dbReference type="AlphaFoldDB" id="A0A2B4S1S2"/>
<feature type="transmembrane region" description="Helical" evidence="6">
    <location>
        <begin position="6"/>
        <end position="26"/>
    </location>
</feature>
<comment type="similarity">
    <text evidence="2">Belongs to the ammonium transporter (TC 2.A.49) family. Rh subfamily.</text>
</comment>
<sequence length="477" mass="52098">MGLKFSIICGLFELMLLTLFGVLVKYGERALPPSQRESRPDVNKSAKVHVHADPDNDVPIFYPFFQDVNVIVFMGVGFLMTFLKKYGYSGVGYNFFIAALLSQWGAIINGCFNQIYINGKDHIEIGIRNLISAEFAAVTVLISFGVVLGKVSRLQLLVIGILEIVFYGVNNLIAVKYLKYSDVGGSVVIHIFAAYFGLALSWVMYDENVLDNHNEGSSYHSDLSAMIGTVFLWLLWPSFNAALLPPDCVAQHRAIINTYFSLTASCVTVFALSPIFQRSGGKWKLSMVHVQNATLAGGVAVGTTSDMFLTPFGALLIGCIAGALSTVGCSYLTSFFAKSLKIHDTCGVHNLHGIPGIFGGIAGSVVTALAEVDSYGYEGLFSVWSARAPKMNSTEYWELKNMGVKFNVGDQRTASVQAGYQVAGILVTIVVSIFGGIVTGSIVKRKIFDPPSEEQLFNDEDFWELPQKHVEGYENID</sequence>
<protein>
    <submittedName>
        <fullName evidence="8">Ammonium transporter Rh type C</fullName>
    </submittedName>
</protein>
<evidence type="ECO:0000256" key="5">
    <source>
        <dbReference type="ARBA" id="ARBA00023136"/>
    </source>
</evidence>